<name>A0AAU9UQM6_EUPED</name>
<sequence length="329" mass="36923">MARASRIALDMALVSLRTVRPLVAKLWGIGKNLAQKTPAKSLVSNPLVEKTETALDKVTDTLISTITTLQASKKLKPALGTAWQYAKTEIVPPMTLNFFHGPKGKNLEDTISKAADNFIAGIQNKINDTEAEKLREIKRKEAAVKALVEKLKAEAKRKAEEARKKAVETAKKVKAEAQKKAQAVTKTASDVKNKVEGNLTKRKPPGNRFRSILLNEVNGAYAIPVLQQRTNQLKEFLQDKSKKTLQSKWGQKIRDAKGFYQLEMSPPKFDEMKKLKEDLILVKDFIGNGCFKYITVKQAWLLFLVSLEIMLWFFLGETIGKMHIVGYKV</sequence>
<evidence type="ECO:0000256" key="9">
    <source>
        <dbReference type="ARBA" id="ARBA00023310"/>
    </source>
</evidence>
<keyword evidence="13" id="KW-1185">Reference proteome</keyword>
<evidence type="ECO:0000256" key="4">
    <source>
        <dbReference type="ARBA" id="ARBA00022547"/>
    </source>
</evidence>
<keyword evidence="10" id="KW-0175">Coiled coil</keyword>
<keyword evidence="4" id="KW-0138">CF(0)</keyword>
<dbReference type="InterPro" id="IPR006808">
    <property type="entry name" value="ATP_synth_F0_gsu_mt"/>
</dbReference>
<organism evidence="12 13">
    <name type="scientific">Euphydryas editha</name>
    <name type="common">Edith's checkerspot</name>
    <dbReference type="NCBI Taxonomy" id="104508"/>
    <lineage>
        <taxon>Eukaryota</taxon>
        <taxon>Metazoa</taxon>
        <taxon>Ecdysozoa</taxon>
        <taxon>Arthropoda</taxon>
        <taxon>Hexapoda</taxon>
        <taxon>Insecta</taxon>
        <taxon>Pterygota</taxon>
        <taxon>Neoptera</taxon>
        <taxon>Endopterygota</taxon>
        <taxon>Lepidoptera</taxon>
        <taxon>Glossata</taxon>
        <taxon>Ditrysia</taxon>
        <taxon>Papilionoidea</taxon>
        <taxon>Nymphalidae</taxon>
        <taxon>Nymphalinae</taxon>
        <taxon>Euphydryas</taxon>
    </lineage>
</organism>
<feature type="transmembrane region" description="Helical" evidence="11">
    <location>
        <begin position="299"/>
        <end position="315"/>
    </location>
</feature>
<evidence type="ECO:0000313" key="12">
    <source>
        <dbReference type="EMBL" id="CAH2100125.1"/>
    </source>
</evidence>
<evidence type="ECO:0000256" key="7">
    <source>
        <dbReference type="ARBA" id="ARBA00023128"/>
    </source>
</evidence>
<feature type="coiled-coil region" evidence="10">
    <location>
        <begin position="134"/>
        <end position="194"/>
    </location>
</feature>
<keyword evidence="8 11" id="KW-0472">Membrane</keyword>
<dbReference type="AlphaFoldDB" id="A0AAU9UQM6"/>
<reference evidence="12" key="1">
    <citation type="submission" date="2022-03" db="EMBL/GenBank/DDBJ databases">
        <authorList>
            <person name="Tunstrom K."/>
        </authorList>
    </citation>
    <scope>NUCLEOTIDE SEQUENCE</scope>
</reference>
<keyword evidence="7" id="KW-0496">Mitochondrion</keyword>
<keyword evidence="9" id="KW-0066">ATP synthesis</keyword>
<protein>
    <submittedName>
        <fullName evidence="12">Uncharacterized protein</fullName>
    </submittedName>
</protein>
<keyword evidence="11" id="KW-0812">Transmembrane</keyword>
<dbReference type="Proteomes" id="UP001153954">
    <property type="component" value="Unassembled WGS sequence"/>
</dbReference>
<evidence type="ECO:0000256" key="1">
    <source>
        <dbReference type="ARBA" id="ARBA00004325"/>
    </source>
</evidence>
<evidence type="ECO:0000256" key="11">
    <source>
        <dbReference type="SAM" id="Phobius"/>
    </source>
</evidence>
<dbReference type="GO" id="GO:0031966">
    <property type="term" value="C:mitochondrial membrane"/>
    <property type="evidence" value="ECO:0007669"/>
    <property type="project" value="UniProtKB-SubCell"/>
</dbReference>
<dbReference type="Pfam" id="PF04718">
    <property type="entry name" value="ATP-synt_G"/>
    <property type="match status" value="1"/>
</dbReference>
<evidence type="ECO:0000256" key="2">
    <source>
        <dbReference type="ARBA" id="ARBA00005699"/>
    </source>
</evidence>
<comment type="similarity">
    <text evidence="2">Belongs to the ATPase g subunit family.</text>
</comment>
<keyword evidence="5" id="KW-0375">Hydrogen ion transport</keyword>
<comment type="subcellular location">
    <subcellularLocation>
        <location evidence="1">Mitochondrion membrane</location>
    </subcellularLocation>
</comment>
<gene>
    <name evidence="12" type="ORF">EEDITHA_LOCUS15028</name>
</gene>
<comment type="caution">
    <text evidence="12">The sequence shown here is derived from an EMBL/GenBank/DDBJ whole genome shotgun (WGS) entry which is preliminary data.</text>
</comment>
<dbReference type="EMBL" id="CAKOGL010000022">
    <property type="protein sequence ID" value="CAH2100125.1"/>
    <property type="molecule type" value="Genomic_DNA"/>
</dbReference>
<evidence type="ECO:0000256" key="8">
    <source>
        <dbReference type="ARBA" id="ARBA00023136"/>
    </source>
</evidence>
<evidence type="ECO:0000256" key="5">
    <source>
        <dbReference type="ARBA" id="ARBA00022781"/>
    </source>
</evidence>
<evidence type="ECO:0000313" key="13">
    <source>
        <dbReference type="Proteomes" id="UP001153954"/>
    </source>
</evidence>
<accession>A0AAU9UQM6</accession>
<evidence type="ECO:0000256" key="6">
    <source>
        <dbReference type="ARBA" id="ARBA00023065"/>
    </source>
</evidence>
<dbReference type="GO" id="GO:0015986">
    <property type="term" value="P:proton motive force-driven ATP synthesis"/>
    <property type="evidence" value="ECO:0007669"/>
    <property type="project" value="InterPro"/>
</dbReference>
<dbReference type="GO" id="GO:0015078">
    <property type="term" value="F:proton transmembrane transporter activity"/>
    <property type="evidence" value="ECO:0007669"/>
    <property type="project" value="InterPro"/>
</dbReference>
<keyword evidence="3" id="KW-0813">Transport</keyword>
<keyword evidence="11" id="KW-1133">Transmembrane helix</keyword>
<evidence type="ECO:0000256" key="3">
    <source>
        <dbReference type="ARBA" id="ARBA00022448"/>
    </source>
</evidence>
<evidence type="ECO:0000256" key="10">
    <source>
        <dbReference type="SAM" id="Coils"/>
    </source>
</evidence>
<proteinExistence type="inferred from homology"/>
<dbReference type="GO" id="GO:0045259">
    <property type="term" value="C:proton-transporting ATP synthase complex"/>
    <property type="evidence" value="ECO:0007669"/>
    <property type="project" value="UniProtKB-KW"/>
</dbReference>
<keyword evidence="6" id="KW-0406">Ion transport</keyword>